<dbReference type="InParanoid" id="A0A6I9R4M9"/>
<accession>A0A6I9R4M9</accession>
<keyword evidence="4" id="KW-0238">DNA-binding</keyword>
<dbReference type="GO" id="GO:0003700">
    <property type="term" value="F:DNA-binding transcription factor activity"/>
    <property type="evidence" value="ECO:0007669"/>
    <property type="project" value="InterPro"/>
</dbReference>
<evidence type="ECO:0000256" key="4">
    <source>
        <dbReference type="ARBA" id="ARBA00023125"/>
    </source>
</evidence>
<protein>
    <submittedName>
        <fullName evidence="10">Probable WRKY transcription factor 49</fullName>
    </submittedName>
</protein>
<dbReference type="InterPro" id="IPR044810">
    <property type="entry name" value="WRKY_plant"/>
</dbReference>
<dbReference type="InterPro" id="IPR003657">
    <property type="entry name" value="WRKY_dom"/>
</dbReference>
<feature type="region of interest" description="Disordered" evidence="7">
    <location>
        <begin position="285"/>
        <end position="306"/>
    </location>
</feature>
<dbReference type="InterPro" id="IPR036576">
    <property type="entry name" value="WRKY_dom_sf"/>
</dbReference>
<evidence type="ECO:0000256" key="6">
    <source>
        <dbReference type="ARBA" id="ARBA00023242"/>
    </source>
</evidence>
<evidence type="ECO:0000256" key="1">
    <source>
        <dbReference type="ARBA" id="ARBA00004123"/>
    </source>
</evidence>
<dbReference type="OrthoDB" id="652816at2759"/>
<evidence type="ECO:0000256" key="3">
    <source>
        <dbReference type="ARBA" id="ARBA00023015"/>
    </source>
</evidence>
<evidence type="ECO:0000256" key="2">
    <source>
        <dbReference type="ARBA" id="ARBA00022737"/>
    </source>
</evidence>
<dbReference type="Proteomes" id="UP000504607">
    <property type="component" value="Chromosome 5"/>
</dbReference>
<evidence type="ECO:0000259" key="8">
    <source>
        <dbReference type="PROSITE" id="PS50811"/>
    </source>
</evidence>
<proteinExistence type="predicted"/>
<dbReference type="AlphaFoldDB" id="A0A6I9R4M9"/>
<comment type="subcellular location">
    <subcellularLocation>
        <location evidence="1">Nucleus</location>
    </subcellularLocation>
</comment>
<organism evidence="9 10">
    <name type="scientific">Elaeis guineensis var. tenera</name>
    <name type="common">Oil palm</name>
    <dbReference type="NCBI Taxonomy" id="51953"/>
    <lineage>
        <taxon>Eukaryota</taxon>
        <taxon>Viridiplantae</taxon>
        <taxon>Streptophyta</taxon>
        <taxon>Embryophyta</taxon>
        <taxon>Tracheophyta</taxon>
        <taxon>Spermatophyta</taxon>
        <taxon>Magnoliopsida</taxon>
        <taxon>Liliopsida</taxon>
        <taxon>Arecaceae</taxon>
        <taxon>Arecoideae</taxon>
        <taxon>Cocoseae</taxon>
        <taxon>Elaeidinae</taxon>
        <taxon>Elaeis</taxon>
    </lineage>
</organism>
<dbReference type="PROSITE" id="PS50811">
    <property type="entry name" value="WRKY"/>
    <property type="match status" value="1"/>
</dbReference>
<name>A0A6I9R4M9_ELAGV</name>
<sequence>MEEVDEYSEANWLDASCEELVRELLDDTTPFFVSPKVTEPEPDTSRESMINNLISTVYSGPTIGDVESALSVTFQSGESDGHGGSRPIISLPEKGLGKMESKYTLRIKTCGNGLADDGYKWRKYGQKSIKNSPNPRSYYRCTNPRCNAKKQVERSTDDPETLIVTYEGLHLHYTYSHFFLSRPHDYSTTNLHVSKKPRIQSMSMQTHVADYPLTESTVWSPSVMEQQQLQPGVSGDQSPEGDVLEVVVQSPVREDISQQGFLEDLMQSPQGLLEDVVPLLVRKPSHSTTSSYDPHSLSPASSPSYSSLSWTPSFSYLDVGILSGII</sequence>
<feature type="compositionally biased region" description="Low complexity" evidence="7">
    <location>
        <begin position="296"/>
        <end position="306"/>
    </location>
</feature>
<feature type="domain" description="WRKY" evidence="8">
    <location>
        <begin position="110"/>
        <end position="175"/>
    </location>
</feature>
<dbReference type="PANTHER" id="PTHR31221:SF42">
    <property type="entry name" value="WRKY TRANSCRIPTION FACTOR 49-RELATED"/>
    <property type="match status" value="1"/>
</dbReference>
<dbReference type="FunFam" id="2.20.25.80:FF:000006">
    <property type="entry name" value="WRKY transcription factor"/>
    <property type="match status" value="1"/>
</dbReference>
<evidence type="ECO:0000313" key="9">
    <source>
        <dbReference type="Proteomes" id="UP000504607"/>
    </source>
</evidence>
<keyword evidence="5" id="KW-0804">Transcription</keyword>
<dbReference type="GO" id="GO:0043565">
    <property type="term" value="F:sequence-specific DNA binding"/>
    <property type="evidence" value="ECO:0007669"/>
    <property type="project" value="InterPro"/>
</dbReference>
<gene>
    <name evidence="10" type="primary">LOC105044378</name>
</gene>
<dbReference type="SUPFAM" id="SSF118290">
    <property type="entry name" value="WRKY DNA-binding domain"/>
    <property type="match status" value="1"/>
</dbReference>
<dbReference type="Gene3D" id="2.20.25.80">
    <property type="entry name" value="WRKY domain"/>
    <property type="match status" value="1"/>
</dbReference>
<dbReference type="KEGG" id="egu:105044378"/>
<keyword evidence="6" id="KW-0539">Nucleus</keyword>
<dbReference type="GO" id="GO:0005634">
    <property type="term" value="C:nucleus"/>
    <property type="evidence" value="ECO:0007669"/>
    <property type="project" value="UniProtKB-SubCell"/>
</dbReference>
<evidence type="ECO:0000313" key="10">
    <source>
        <dbReference type="RefSeq" id="XP_010920544.1"/>
    </source>
</evidence>
<evidence type="ECO:0000256" key="5">
    <source>
        <dbReference type="ARBA" id="ARBA00023163"/>
    </source>
</evidence>
<dbReference type="RefSeq" id="XP_010920544.1">
    <property type="nucleotide sequence ID" value="XM_010922242.1"/>
</dbReference>
<evidence type="ECO:0000256" key="7">
    <source>
        <dbReference type="SAM" id="MobiDB-lite"/>
    </source>
</evidence>
<dbReference type="GeneID" id="105044378"/>
<dbReference type="SMART" id="SM00774">
    <property type="entry name" value="WRKY"/>
    <property type="match status" value="1"/>
</dbReference>
<keyword evidence="3" id="KW-0805">Transcription regulation</keyword>
<dbReference type="PANTHER" id="PTHR31221">
    <property type="entry name" value="WRKY TRANSCRIPTION FACTOR PROTEIN 1-RELATED"/>
    <property type="match status" value="1"/>
</dbReference>
<keyword evidence="9" id="KW-1185">Reference proteome</keyword>
<reference evidence="10" key="1">
    <citation type="submission" date="2025-08" db="UniProtKB">
        <authorList>
            <consortium name="RefSeq"/>
        </authorList>
    </citation>
    <scope>IDENTIFICATION</scope>
</reference>
<keyword evidence="2" id="KW-0677">Repeat</keyword>
<dbReference type="Pfam" id="PF03106">
    <property type="entry name" value="WRKY"/>
    <property type="match status" value="1"/>
</dbReference>